<feature type="compositionally biased region" description="Polar residues" evidence="1">
    <location>
        <begin position="225"/>
        <end position="234"/>
    </location>
</feature>
<evidence type="ECO:0000313" key="3">
    <source>
        <dbReference type="Proteomes" id="UP000255070"/>
    </source>
</evidence>
<gene>
    <name evidence="2" type="ORF">NCTC10698_00607</name>
</gene>
<name>A0A8B4S0D9_COMTE</name>
<feature type="region of interest" description="Disordered" evidence="1">
    <location>
        <begin position="193"/>
        <end position="234"/>
    </location>
</feature>
<keyword evidence="3" id="KW-1185">Reference proteome</keyword>
<proteinExistence type="predicted"/>
<feature type="region of interest" description="Disordered" evidence="1">
    <location>
        <begin position="25"/>
        <end position="48"/>
    </location>
</feature>
<dbReference type="Proteomes" id="UP000255070">
    <property type="component" value="Unassembled WGS sequence"/>
</dbReference>
<dbReference type="AlphaFoldDB" id="A0A8B4S0D9"/>
<dbReference type="EMBL" id="UFXL01000001">
    <property type="protein sequence ID" value="SUY74389.1"/>
    <property type="molecule type" value="Genomic_DNA"/>
</dbReference>
<accession>A0A8B4S0D9</accession>
<sequence length="234" mass="25518">MCLVVNPACSSVLMSLFRWFSRGPRREGSTQAPRHQDDPVARQSQRRERSARREQLYVIVREAMVRVGILSAGYKFKVLSLDSVGQRFVVMVDLAPAYAADAQQQRRIEALIAELARTRMDAGVHAVYWRVNGQLQSAASPDFVQTQFDGAVPPMKAPRHAPIATHSGRSFEPIDAQEMDAFKQAVAMAAASPASVRPSRQAPLLGPGSGHEEGGEFAVSGLGSLGTTQYGELR</sequence>
<evidence type="ECO:0000313" key="2">
    <source>
        <dbReference type="EMBL" id="SUY74389.1"/>
    </source>
</evidence>
<evidence type="ECO:0000256" key="1">
    <source>
        <dbReference type="SAM" id="MobiDB-lite"/>
    </source>
</evidence>
<organism evidence="2 3">
    <name type="scientific">Comamonas testosteroni</name>
    <name type="common">Pseudomonas testosteroni</name>
    <dbReference type="NCBI Taxonomy" id="285"/>
    <lineage>
        <taxon>Bacteria</taxon>
        <taxon>Pseudomonadati</taxon>
        <taxon>Pseudomonadota</taxon>
        <taxon>Betaproteobacteria</taxon>
        <taxon>Burkholderiales</taxon>
        <taxon>Comamonadaceae</taxon>
        <taxon>Comamonas</taxon>
    </lineage>
</organism>
<feature type="compositionally biased region" description="Low complexity" evidence="1">
    <location>
        <begin position="193"/>
        <end position="203"/>
    </location>
</feature>
<comment type="caution">
    <text evidence="2">The sequence shown here is derived from an EMBL/GenBank/DDBJ whole genome shotgun (WGS) entry which is preliminary data.</text>
</comment>
<reference evidence="2 3" key="1">
    <citation type="submission" date="2018-06" db="EMBL/GenBank/DDBJ databases">
        <authorList>
            <consortium name="Pathogen Informatics"/>
            <person name="Doyle S."/>
        </authorList>
    </citation>
    <scope>NUCLEOTIDE SEQUENCE [LARGE SCALE GENOMIC DNA]</scope>
    <source>
        <strain evidence="2 3">NCTC10698</strain>
    </source>
</reference>
<protein>
    <submittedName>
        <fullName evidence="2">Uncharacterized protein</fullName>
    </submittedName>
</protein>